<reference evidence="2 3" key="1">
    <citation type="submission" date="2018-08" db="EMBL/GenBank/DDBJ databases">
        <title>A genome reference for cultivated species of the human gut microbiota.</title>
        <authorList>
            <person name="Zou Y."/>
            <person name="Xue W."/>
            <person name="Luo G."/>
        </authorList>
    </citation>
    <scope>NUCLEOTIDE SEQUENCE [LARGE SCALE GENOMIC DNA]</scope>
    <source>
        <strain evidence="2 3">OM08-14</strain>
    </source>
</reference>
<gene>
    <name evidence="2" type="ORF">DXC17_15150</name>
</gene>
<dbReference type="RefSeq" id="WP_117748472.1">
    <property type="nucleotide sequence ID" value="NZ_CATXHJ010000014.1"/>
</dbReference>
<protein>
    <recommendedName>
        <fullName evidence="4">DUF4595 domain-containing protein</fullName>
    </recommendedName>
</protein>
<dbReference type="Proteomes" id="UP000260780">
    <property type="component" value="Unassembled WGS sequence"/>
</dbReference>
<name>A0A3E4VZ24_9BACT</name>
<proteinExistence type="predicted"/>
<comment type="caution">
    <text evidence="2">The sequence shown here is derived from an EMBL/GenBank/DDBJ whole genome shotgun (WGS) entry which is preliminary data.</text>
</comment>
<evidence type="ECO:0000313" key="3">
    <source>
        <dbReference type="Proteomes" id="UP000260780"/>
    </source>
</evidence>
<dbReference type="AlphaFoldDB" id="A0A3E4VZ24"/>
<keyword evidence="1" id="KW-0732">Signal</keyword>
<evidence type="ECO:0000256" key="1">
    <source>
        <dbReference type="SAM" id="SignalP"/>
    </source>
</evidence>
<feature type="signal peptide" evidence="1">
    <location>
        <begin position="1"/>
        <end position="24"/>
    </location>
</feature>
<feature type="chain" id="PRO_5017815729" description="DUF4595 domain-containing protein" evidence="1">
    <location>
        <begin position="25"/>
        <end position="395"/>
    </location>
</feature>
<dbReference type="EMBL" id="QSTF01000057">
    <property type="protein sequence ID" value="RGM35183.1"/>
    <property type="molecule type" value="Genomic_DNA"/>
</dbReference>
<organism evidence="2 3">
    <name type="scientific">Phocaeicola plebeius</name>
    <dbReference type="NCBI Taxonomy" id="310297"/>
    <lineage>
        <taxon>Bacteria</taxon>
        <taxon>Pseudomonadati</taxon>
        <taxon>Bacteroidota</taxon>
        <taxon>Bacteroidia</taxon>
        <taxon>Bacteroidales</taxon>
        <taxon>Bacteroidaceae</taxon>
        <taxon>Phocaeicola</taxon>
    </lineage>
</organism>
<accession>A0A3E4VZ24</accession>
<evidence type="ECO:0008006" key="4">
    <source>
        <dbReference type="Google" id="ProtNLM"/>
    </source>
</evidence>
<sequence length="395" mass="44591">MYTKQLTGILLVFLSIFCFTSCNHDDVNFPTFTFNENGECEPASLTPISSARFEEAVVGYGWKHVHTYEINPDGTCQTQDYYQDLTGTGPTQYYVESNSSLKKYMYIDAYPAWGFRTVAYTFSDSNRLLSNQNTVFQVLSVNGNTMEILDQLGIQAGGAEIYGYSIYQRMTNQELEEVQKTYHTDLSDVHELTVSVQENPLIISGKETEFDVLSSNGPFTFKPAREGSCEITSQGNHVKVKLLSNGVYLTCYDRLRHCEVVIFSTDEELEPEGTDIYDFTYTEITVNPEKKLFAPDGHEISYDLGSMEVTPRKEYAGSILSQYAPVALLAVDTNGQTRYLRMNSGKISFKDLLPQEVLDQLTEGTDGASLTYKLELITPDCEVFQVLPFKITYKK</sequence>
<evidence type="ECO:0000313" key="2">
    <source>
        <dbReference type="EMBL" id="RGM35183.1"/>
    </source>
</evidence>